<organism evidence="1 2">
    <name type="scientific">Vaccinium darrowii</name>
    <dbReference type="NCBI Taxonomy" id="229202"/>
    <lineage>
        <taxon>Eukaryota</taxon>
        <taxon>Viridiplantae</taxon>
        <taxon>Streptophyta</taxon>
        <taxon>Embryophyta</taxon>
        <taxon>Tracheophyta</taxon>
        <taxon>Spermatophyta</taxon>
        <taxon>Magnoliopsida</taxon>
        <taxon>eudicotyledons</taxon>
        <taxon>Gunneridae</taxon>
        <taxon>Pentapetalae</taxon>
        <taxon>asterids</taxon>
        <taxon>Ericales</taxon>
        <taxon>Ericaceae</taxon>
        <taxon>Vaccinioideae</taxon>
        <taxon>Vaccinieae</taxon>
        <taxon>Vaccinium</taxon>
    </lineage>
</organism>
<sequence length="1103" mass="123330">MAGTSRTGGESVSETGIPAGLNRIKTRRVSLTGGPSSRDDDADSLSDFGNRAVSRHHVKQKQKQKQKQRFVAQGRGKLNGYKEGRHKGKRIVRWFKSHLSKDSSKDFNDNPPNYEYSSSDFNGFGKEGPRTKLHMSGKHSTVNQSPAENMRISKVPKVIKSFSHELGPKGSIHPVHPRSHSFNDLKELLGSLRSRFDAAKEVVNMELASFAGELTEHSQKNDLSSPEAHKLVEDLLILCQQCLEMTSSELRAKCETIVQDLTEKRKLCQTGLLKWLLTRMLFILTRCTRLLHFERGSESIDENSLHKIKKCLDNVPYVEMSWDPDPMLPNAGPAYTSNLIRDTKQELQEQIKTSNSSEATSTMDFVAINNDSFPQSSHFDLHPSVQEYHKADGNYLGDSVDKASSLHEQERSLDESDSVICRICEEVVPTSHLEAHSYICAYAEKCDVKCVDLDDRLLKLAEMLEIIIESFNMNVHASYDSPENSRIQIPNPGTLSEGYSPNVSDWRSKGIEGMFEDLHEMDTAFIDDSHLISNNLRGHLGMKLGQGGPPSSAGSITSGSSTNTPRTGNFDFLWMEHNNPSELEDVQQMIELVDIARCVAGADLSKQGSHEFLLACIEDLQDVLHHSKIKALVVDTFGGRIESLLREKYIHACDLLDGKSMKNNGRHIINSIFLDSASQSSSTSSPIHPTYKERTSIEDFEIIKPISRGAFGKVFLARKRATGDLFAIKVLKKLDMIRKNDIERILAERNILITVRNPFVVRFFYSFTSRDNLYLVMEYLNGGDLYSLLRNIGCFEEDLARSYIAELVLALEYLHSLGIVHRDLKPDNILIAHDGHIKLTDFGLSKIGLMNSTGDLPAPETDGMTLLDAHGQHTQKIEDRSQRSAVGTPDYLAPEILLGAEHGYAADWWSVGIILFELITGIPPFNAEHPEIIFDNILNRKIPWPSVPGDMSYEAQDLIDRFLVHDPDQRFGAKGSSEVKAHPFFKGVNWDTLALQKAAFVPNPDTAEDTSYFVSRYTQFSAGVPHDTDSTDSASDASDSSNSGEEKMDECRDLEQFDSTLDLSLINFSFKNLSQLASINRDVLLQSWRDSSKSSSPCKDSTS</sequence>
<accession>A0ACB7YA73</accession>
<name>A0ACB7YA73_9ERIC</name>
<evidence type="ECO:0000313" key="2">
    <source>
        <dbReference type="Proteomes" id="UP000828048"/>
    </source>
</evidence>
<dbReference type="EMBL" id="CM037157">
    <property type="protein sequence ID" value="KAH7850473.1"/>
    <property type="molecule type" value="Genomic_DNA"/>
</dbReference>
<comment type="caution">
    <text evidence="1">The sequence shown here is derived from an EMBL/GenBank/DDBJ whole genome shotgun (WGS) entry which is preliminary data.</text>
</comment>
<proteinExistence type="predicted"/>
<keyword evidence="2" id="KW-1185">Reference proteome</keyword>
<protein>
    <submittedName>
        <fullName evidence="1">Uncharacterized protein</fullName>
    </submittedName>
</protein>
<evidence type="ECO:0000313" key="1">
    <source>
        <dbReference type="EMBL" id="KAH7850473.1"/>
    </source>
</evidence>
<reference evidence="1 2" key="1">
    <citation type="journal article" date="2021" name="Hortic Res">
        <title>High-quality reference genome and annotation aids understanding of berry development for evergreen blueberry (Vaccinium darrowii).</title>
        <authorList>
            <person name="Yu J."/>
            <person name="Hulse-Kemp A.M."/>
            <person name="Babiker E."/>
            <person name="Staton M."/>
        </authorList>
    </citation>
    <scope>NUCLEOTIDE SEQUENCE [LARGE SCALE GENOMIC DNA]</scope>
    <source>
        <strain evidence="2">cv. NJ 8807/NJ 8810</strain>
        <tissue evidence="1">Young leaf</tissue>
    </source>
</reference>
<dbReference type="Proteomes" id="UP000828048">
    <property type="component" value="Chromosome 7"/>
</dbReference>
<gene>
    <name evidence="1" type="ORF">Vadar_033497</name>
</gene>